<protein>
    <submittedName>
        <fullName evidence="2">Uncharacterized protein</fullName>
    </submittedName>
</protein>
<dbReference type="Proteomes" id="UP000008370">
    <property type="component" value="Unassembled WGS sequence"/>
</dbReference>
<keyword evidence="3" id="KW-1185">Reference proteome</keyword>
<evidence type="ECO:0000256" key="1">
    <source>
        <dbReference type="SAM" id="MobiDB-lite"/>
    </source>
</evidence>
<dbReference type="InParanoid" id="K5WCV3"/>
<dbReference type="GeneID" id="18919882"/>
<name>K5WCV3_PHACS</name>
<reference evidence="2 3" key="1">
    <citation type="journal article" date="2012" name="BMC Genomics">
        <title>Comparative genomics of the white-rot fungi, Phanerochaete carnosa and P. chrysosporium, to elucidate the genetic basis of the distinct wood types they colonize.</title>
        <authorList>
            <person name="Suzuki H."/>
            <person name="MacDonald J."/>
            <person name="Syed K."/>
            <person name="Salamov A."/>
            <person name="Hori C."/>
            <person name="Aerts A."/>
            <person name="Henrissat B."/>
            <person name="Wiebenga A."/>
            <person name="vanKuyk P.A."/>
            <person name="Barry K."/>
            <person name="Lindquist E."/>
            <person name="LaButti K."/>
            <person name="Lapidus A."/>
            <person name="Lucas S."/>
            <person name="Coutinho P."/>
            <person name="Gong Y."/>
            <person name="Samejima M."/>
            <person name="Mahadevan R."/>
            <person name="Abou-Zaid M."/>
            <person name="de Vries R.P."/>
            <person name="Igarashi K."/>
            <person name="Yadav J.S."/>
            <person name="Grigoriev I.V."/>
            <person name="Master E.R."/>
        </authorList>
    </citation>
    <scope>NUCLEOTIDE SEQUENCE [LARGE SCALE GENOMIC DNA]</scope>
    <source>
        <strain evidence="2 3">HHB-10118-sp</strain>
    </source>
</reference>
<accession>K5WCV3</accession>
<feature type="region of interest" description="Disordered" evidence="1">
    <location>
        <begin position="59"/>
        <end position="124"/>
    </location>
</feature>
<evidence type="ECO:0000313" key="3">
    <source>
        <dbReference type="Proteomes" id="UP000008370"/>
    </source>
</evidence>
<evidence type="ECO:0000313" key="2">
    <source>
        <dbReference type="EMBL" id="EKM48012.1"/>
    </source>
</evidence>
<dbReference type="KEGG" id="pco:PHACADRAFT_34056"/>
<feature type="compositionally biased region" description="Acidic residues" evidence="1">
    <location>
        <begin position="78"/>
        <end position="101"/>
    </location>
</feature>
<sequence length="124" mass="13998">MVMAMFQTKRQIVVWTRLTTGRTRTIKTRGLKMINLDNSELTQSKGKARQHDSFDCAQIEGEDEVAAGENKNRNRGESEEDENKNDEDEENENENENEGEDGNFASCATSKTNAAGFENDDNVF</sequence>
<gene>
    <name evidence="2" type="ORF">PHACADRAFT_34056</name>
</gene>
<dbReference type="RefSeq" id="XP_007403436.1">
    <property type="nucleotide sequence ID" value="XM_007403374.1"/>
</dbReference>
<organism evidence="2 3">
    <name type="scientific">Phanerochaete carnosa (strain HHB-10118-sp)</name>
    <name type="common">White-rot fungus</name>
    <name type="synonym">Peniophora carnosa</name>
    <dbReference type="NCBI Taxonomy" id="650164"/>
    <lineage>
        <taxon>Eukaryota</taxon>
        <taxon>Fungi</taxon>
        <taxon>Dikarya</taxon>
        <taxon>Basidiomycota</taxon>
        <taxon>Agaricomycotina</taxon>
        <taxon>Agaricomycetes</taxon>
        <taxon>Polyporales</taxon>
        <taxon>Phanerochaetaceae</taxon>
        <taxon>Phanerochaete</taxon>
    </lineage>
</organism>
<proteinExistence type="predicted"/>
<dbReference type="AlphaFoldDB" id="K5WCV3"/>
<dbReference type="HOGENOM" id="CLU_2004703_0_0_1"/>
<dbReference type="EMBL" id="JH931548">
    <property type="protein sequence ID" value="EKM48012.1"/>
    <property type="molecule type" value="Genomic_DNA"/>
</dbReference>